<keyword evidence="1" id="KW-0106">Calcium</keyword>
<dbReference type="CDD" id="cd00051">
    <property type="entry name" value="EFh"/>
    <property type="match status" value="1"/>
</dbReference>
<evidence type="ECO:0000313" key="5">
    <source>
        <dbReference type="Proteomes" id="UP000265618"/>
    </source>
</evidence>
<dbReference type="SMART" id="SM00054">
    <property type="entry name" value="EFh"/>
    <property type="match status" value="3"/>
</dbReference>
<sequence>MSVSRSTTLSLQDILDGACPFLSMEPLHQGDHQYASYYPSRGMVVVSRVRSAPPPEEEDEGPSGPGIERDEKTMCAKETASKAMIHTTKFDASEDLIRQTVNRNKPELRRMWRALDYNGNGLVSLAEIDKWIVETRPELHHKPALIRAYFATVHKTIDTEAWRKHKGDNWWVVRRQFVPLLRNIFYFNKLFHVFQEMDLDTDRRCTLQEFSTRGVQLLGLDISQELATEAFHAIDRNKGGYVLFDEFAAWVTANQIPVD</sequence>
<dbReference type="PROSITE" id="PS50222">
    <property type="entry name" value="EF_HAND_2"/>
    <property type="match status" value="2"/>
</dbReference>
<feature type="region of interest" description="Disordered" evidence="2">
    <location>
        <begin position="48"/>
        <end position="70"/>
    </location>
</feature>
<gene>
    <name evidence="4" type="ORF">KIPB_002564</name>
</gene>
<evidence type="ECO:0000259" key="3">
    <source>
        <dbReference type="PROSITE" id="PS50222"/>
    </source>
</evidence>
<comment type="caution">
    <text evidence="4">The sequence shown here is derived from an EMBL/GenBank/DDBJ whole genome shotgun (WGS) entry which is preliminary data.</text>
</comment>
<feature type="domain" description="EF-hand" evidence="3">
    <location>
        <begin position="222"/>
        <end position="257"/>
    </location>
</feature>
<evidence type="ECO:0000256" key="2">
    <source>
        <dbReference type="SAM" id="MobiDB-lite"/>
    </source>
</evidence>
<dbReference type="AlphaFoldDB" id="A0A9K3CR03"/>
<organism evidence="4 5">
    <name type="scientific">Kipferlia bialata</name>
    <dbReference type="NCBI Taxonomy" id="797122"/>
    <lineage>
        <taxon>Eukaryota</taxon>
        <taxon>Metamonada</taxon>
        <taxon>Carpediemonas-like organisms</taxon>
        <taxon>Kipferlia</taxon>
    </lineage>
</organism>
<dbReference type="OrthoDB" id="26525at2759"/>
<dbReference type="InterPro" id="IPR002048">
    <property type="entry name" value="EF_hand_dom"/>
</dbReference>
<dbReference type="Gene3D" id="1.10.238.10">
    <property type="entry name" value="EF-hand"/>
    <property type="match status" value="1"/>
</dbReference>
<proteinExistence type="predicted"/>
<keyword evidence="5" id="KW-1185">Reference proteome</keyword>
<dbReference type="SUPFAM" id="SSF47473">
    <property type="entry name" value="EF-hand"/>
    <property type="match status" value="1"/>
</dbReference>
<dbReference type="EMBL" id="BDIP01000434">
    <property type="protein sequence ID" value="GIQ81586.1"/>
    <property type="molecule type" value="Genomic_DNA"/>
</dbReference>
<reference evidence="4 5" key="1">
    <citation type="journal article" date="2018" name="PLoS ONE">
        <title>The draft genome of Kipferlia bialata reveals reductive genome evolution in fornicate parasites.</title>
        <authorList>
            <person name="Tanifuji G."/>
            <person name="Takabayashi S."/>
            <person name="Kume K."/>
            <person name="Takagi M."/>
            <person name="Nakayama T."/>
            <person name="Kamikawa R."/>
            <person name="Inagaki Y."/>
            <person name="Hashimoto T."/>
        </authorList>
    </citation>
    <scope>NUCLEOTIDE SEQUENCE [LARGE SCALE GENOMIC DNA]</scope>
    <source>
        <strain evidence="4">NY0173</strain>
    </source>
</reference>
<dbReference type="Proteomes" id="UP000265618">
    <property type="component" value="Unassembled WGS sequence"/>
</dbReference>
<dbReference type="GO" id="GO:0005509">
    <property type="term" value="F:calcium ion binding"/>
    <property type="evidence" value="ECO:0007669"/>
    <property type="project" value="InterPro"/>
</dbReference>
<feature type="domain" description="EF-hand" evidence="3">
    <location>
        <begin position="103"/>
        <end position="138"/>
    </location>
</feature>
<accession>A0A9K3CR03</accession>
<evidence type="ECO:0000256" key="1">
    <source>
        <dbReference type="ARBA" id="ARBA00022837"/>
    </source>
</evidence>
<dbReference type="PROSITE" id="PS00018">
    <property type="entry name" value="EF_HAND_1"/>
    <property type="match status" value="1"/>
</dbReference>
<name>A0A9K3CR03_9EUKA</name>
<protein>
    <recommendedName>
        <fullName evidence="3">EF-hand domain-containing protein</fullName>
    </recommendedName>
</protein>
<evidence type="ECO:0000313" key="4">
    <source>
        <dbReference type="EMBL" id="GIQ81586.1"/>
    </source>
</evidence>
<dbReference type="InterPro" id="IPR011992">
    <property type="entry name" value="EF-hand-dom_pair"/>
</dbReference>
<dbReference type="InterPro" id="IPR018247">
    <property type="entry name" value="EF_Hand_1_Ca_BS"/>
</dbReference>